<evidence type="ECO:0000256" key="4">
    <source>
        <dbReference type="SAM" id="Phobius"/>
    </source>
</evidence>
<dbReference type="InterPro" id="IPR042235">
    <property type="entry name" value="ZP-C_dom"/>
</dbReference>
<protein>
    <submittedName>
        <fullName evidence="7">Uncharacterized LOC108250990</fullName>
    </submittedName>
</protein>
<dbReference type="Pfam" id="PF23344">
    <property type="entry name" value="ZP-N"/>
    <property type="match status" value="1"/>
</dbReference>
<dbReference type="OrthoDB" id="10063988at2759"/>
<dbReference type="KEGG" id="kmr:108250990"/>
<keyword evidence="2" id="KW-1015">Disulfide bond</keyword>
<keyword evidence="4" id="KW-0472">Membrane</keyword>
<evidence type="ECO:0000256" key="5">
    <source>
        <dbReference type="SAM" id="SignalP"/>
    </source>
</evidence>
<feature type="domain" description="ZP" evidence="6">
    <location>
        <begin position="380"/>
        <end position="625"/>
    </location>
</feature>
<name>A0A3Q2ZU94_KRYMA</name>
<dbReference type="InterPro" id="IPR001507">
    <property type="entry name" value="ZP_dom"/>
</dbReference>
<dbReference type="InterPro" id="IPR055356">
    <property type="entry name" value="ZP-N"/>
</dbReference>
<dbReference type="Ensembl" id="ENSKMAT00000007528.1">
    <property type="protein sequence ID" value="ENSKMAP00000007408.1"/>
    <property type="gene ID" value="ENSKMAG00000005585.1"/>
</dbReference>
<evidence type="ECO:0000256" key="1">
    <source>
        <dbReference type="ARBA" id="ARBA00022729"/>
    </source>
</evidence>
<dbReference type="Pfam" id="PF00100">
    <property type="entry name" value="Zona_pellucida"/>
    <property type="match status" value="1"/>
</dbReference>
<dbReference type="RefSeq" id="XP_017296611.1">
    <property type="nucleotide sequence ID" value="XM_017441122.3"/>
</dbReference>
<dbReference type="PANTHER" id="PTHR14002">
    <property type="entry name" value="ENDOGLIN/TGF-BETA RECEPTOR TYPE III"/>
    <property type="match status" value="1"/>
</dbReference>
<dbReference type="InterPro" id="IPR055355">
    <property type="entry name" value="ZP-C"/>
</dbReference>
<keyword evidence="4" id="KW-1133">Transmembrane helix</keyword>
<sequence>METGGFLLLLLGLLGGSSALSFYGNSISFMPLQRKADGTFKVTFYHRQSGRNNCQDQSLFTCEGGACTNFDMSDALQTDRDELGQGRWCQTEGYTTATVQTNKTTFTLRDSGCCWIFNVEGKNNWTSYAELDLGTRSDSHNLNYCPVTTAVSSLRIPQNCFTRVHLLAYDPEGDTVRCRFTPDATVPSNISLDKSACTLTSTGRIQTGVHVLELMLEDFPTKNITLTYADGTSMSRAASDLSSPPLCKTKLQFSMEVLPPISTCAVAVMLPMFLSKTPSHGDVLHATLGQTFQLYAEAQAQNTQIQGFQVSGPHNMTQEFRSDSLGRAEITLSWIPQQSDLHRFVPVCFTAETAQTQSEMRCVVVMVTRSSITQGKAFVECSPNKMMVTLEKASMPDIDENFLKLKDPSCSLTSNGTHIMGTMSFSTCGTELQDRGNYIAFKNEIHSFERPDEIIIRRKKVQIDFSCEFPKTISISSYYNLHQSDYIFTESSFGSFGYTFEIFRDRNFTKKVEPNAYPVQVKLLEMIYMGIQANSDLPNVTLFVESCKGTPDDDPDNPLSYDLIKNGCVKDETMKIHPSDQTSLNFEVQAFKFSGDFDQVYITCSVILCEPGSPFSRCAQGCLSDPSRRRRRGLSKETIGHYITQGPLQFVGSAAPSAAKAKEDKNVVKPKSGVPTEVNSPPVFPETRSGQMWGFKEVFTSNITTVVFGTGFIVSLVLLAVVVRHFTRKRKAEDCNVLIDSDFEN</sequence>
<dbReference type="Gene3D" id="2.60.40.4100">
    <property type="entry name" value="Zona pellucida, ZP-C domain"/>
    <property type="match status" value="1"/>
</dbReference>
<accession>A0A3Q2ZU94</accession>
<dbReference type="GeneTree" id="ENSGT00940000163723"/>
<evidence type="ECO:0000259" key="6">
    <source>
        <dbReference type="PROSITE" id="PS51034"/>
    </source>
</evidence>
<dbReference type="Proteomes" id="UP000264800">
    <property type="component" value="Unplaced"/>
</dbReference>
<dbReference type="AlphaFoldDB" id="A0A3Q2ZU94"/>
<feature type="region of interest" description="Disordered" evidence="3">
    <location>
        <begin position="661"/>
        <end position="683"/>
    </location>
</feature>
<evidence type="ECO:0000256" key="2">
    <source>
        <dbReference type="ARBA" id="ARBA00023157"/>
    </source>
</evidence>
<evidence type="ECO:0000256" key="3">
    <source>
        <dbReference type="SAM" id="MobiDB-lite"/>
    </source>
</evidence>
<dbReference type="STRING" id="37003.ENSKMAP00000007408"/>
<reference evidence="7" key="2">
    <citation type="submission" date="2025-09" db="UniProtKB">
        <authorList>
            <consortium name="Ensembl"/>
        </authorList>
    </citation>
    <scope>IDENTIFICATION</scope>
</reference>
<dbReference type="PROSITE" id="PS51034">
    <property type="entry name" value="ZP_2"/>
    <property type="match status" value="1"/>
</dbReference>
<organism evidence="7 8">
    <name type="scientific">Kryptolebias marmoratus</name>
    <name type="common">Mangrove killifish</name>
    <name type="synonym">Rivulus marmoratus</name>
    <dbReference type="NCBI Taxonomy" id="37003"/>
    <lineage>
        <taxon>Eukaryota</taxon>
        <taxon>Metazoa</taxon>
        <taxon>Chordata</taxon>
        <taxon>Craniata</taxon>
        <taxon>Vertebrata</taxon>
        <taxon>Euteleostomi</taxon>
        <taxon>Actinopterygii</taxon>
        <taxon>Neopterygii</taxon>
        <taxon>Teleostei</taxon>
        <taxon>Neoteleostei</taxon>
        <taxon>Acanthomorphata</taxon>
        <taxon>Ovalentaria</taxon>
        <taxon>Atherinomorphae</taxon>
        <taxon>Cyprinodontiformes</taxon>
        <taxon>Rivulidae</taxon>
        <taxon>Kryptolebias</taxon>
    </lineage>
</organism>
<evidence type="ECO:0000313" key="7">
    <source>
        <dbReference type="Ensembl" id="ENSKMAP00000007408.1"/>
    </source>
</evidence>
<keyword evidence="1 5" id="KW-0732">Signal</keyword>
<keyword evidence="8" id="KW-1185">Reference proteome</keyword>
<reference evidence="7" key="1">
    <citation type="submission" date="2025-08" db="UniProtKB">
        <authorList>
            <consortium name="Ensembl"/>
        </authorList>
    </citation>
    <scope>IDENTIFICATION</scope>
</reference>
<dbReference type="GeneID" id="108250990"/>
<dbReference type="PANTHER" id="PTHR14002:SF59">
    <property type="entry name" value="CUB AND ZONA PELLUCIDA-LIKE DOMAIN-CONTAINING PROTEIN 1-RELATED"/>
    <property type="match status" value="1"/>
</dbReference>
<feature type="transmembrane region" description="Helical" evidence="4">
    <location>
        <begin position="703"/>
        <end position="723"/>
    </location>
</feature>
<dbReference type="SMART" id="SM00241">
    <property type="entry name" value="ZP"/>
    <property type="match status" value="1"/>
</dbReference>
<keyword evidence="4" id="KW-0812">Transmembrane</keyword>
<evidence type="ECO:0000313" key="8">
    <source>
        <dbReference type="Proteomes" id="UP000264800"/>
    </source>
</evidence>
<proteinExistence type="predicted"/>
<feature type="signal peptide" evidence="5">
    <location>
        <begin position="1"/>
        <end position="19"/>
    </location>
</feature>
<dbReference type="Gene3D" id="2.60.40.3210">
    <property type="entry name" value="Zona pellucida, ZP-N domain"/>
    <property type="match status" value="1"/>
</dbReference>
<feature type="chain" id="PRO_5018671222" evidence="5">
    <location>
        <begin position="20"/>
        <end position="745"/>
    </location>
</feature>